<dbReference type="OMA" id="HNESFAR"/>
<proteinExistence type="predicted"/>
<feature type="domain" description="Retrotransposon Copia-like N-terminal" evidence="2">
    <location>
        <begin position="41"/>
        <end position="87"/>
    </location>
</feature>
<dbReference type="InterPro" id="IPR029472">
    <property type="entry name" value="Copia-like_N"/>
</dbReference>
<evidence type="ECO:0000256" key="1">
    <source>
        <dbReference type="SAM" id="MobiDB-lite"/>
    </source>
</evidence>
<organism evidence="3">
    <name type="scientific">Nicotiana tabacum</name>
    <name type="common">Common tobacco</name>
    <dbReference type="NCBI Taxonomy" id="4097"/>
    <lineage>
        <taxon>Eukaryota</taxon>
        <taxon>Viridiplantae</taxon>
        <taxon>Streptophyta</taxon>
        <taxon>Embryophyta</taxon>
        <taxon>Tracheophyta</taxon>
        <taxon>Spermatophyta</taxon>
        <taxon>Magnoliopsida</taxon>
        <taxon>eudicotyledons</taxon>
        <taxon>Gunneridae</taxon>
        <taxon>Pentapetalae</taxon>
        <taxon>asterids</taxon>
        <taxon>lamiids</taxon>
        <taxon>Solanales</taxon>
        <taxon>Solanaceae</taxon>
        <taxon>Nicotianoideae</taxon>
        <taxon>Nicotianeae</taxon>
        <taxon>Nicotiana</taxon>
    </lineage>
</organism>
<sequence>MTNSDLPPSLANPSVDSGSSTTTESIQPTVTNESSYPFYLHPSDSPGMILVNSIFNGKSYGGWRRVVFIALSAKNKLGFIDGSITEPTACSPSFKAWNRCNDMSVLYSKTAKEIRKEMEDRFGKSNGALLYQLQKELSDLVQGNSNVAGYYTKFKRIWDESDSFDTCVHCSCECSCGGKNRSLKSQQDGRLIQFLMRLNEAYFGVKSNILMGSPLPSINHAYSLLIQEEKQKEIHAAQHPVDSAFMDAKQ</sequence>
<reference evidence="3" key="1">
    <citation type="submission" date="2025-08" db="UniProtKB">
        <authorList>
            <consortium name="RefSeq"/>
        </authorList>
    </citation>
    <scope>IDENTIFICATION</scope>
</reference>
<dbReference type="PaxDb" id="4097-A0A1S4CUI0"/>
<accession>A0A1S4CUI0</accession>
<dbReference type="RefSeq" id="XP_016504768.1">
    <property type="nucleotide sequence ID" value="XM_016649282.1"/>
</dbReference>
<gene>
    <name evidence="3" type="primary">LOC107822716</name>
</gene>
<evidence type="ECO:0000259" key="2">
    <source>
        <dbReference type="Pfam" id="PF14244"/>
    </source>
</evidence>
<feature type="region of interest" description="Disordered" evidence="1">
    <location>
        <begin position="1"/>
        <end position="27"/>
    </location>
</feature>
<dbReference type="AlphaFoldDB" id="A0A1S4CUI0"/>
<dbReference type="KEGG" id="nta:107822716"/>
<evidence type="ECO:0000313" key="3">
    <source>
        <dbReference type="RefSeq" id="XP_016504768.1"/>
    </source>
</evidence>
<dbReference type="Pfam" id="PF14244">
    <property type="entry name" value="Retrotran_gag_3"/>
    <property type="match status" value="1"/>
</dbReference>
<dbReference type="PANTHER" id="PTHR37610">
    <property type="entry name" value="CCHC-TYPE DOMAIN-CONTAINING PROTEIN"/>
    <property type="match status" value="1"/>
</dbReference>
<dbReference type="OrthoDB" id="1274219at2759"/>
<protein>
    <recommendedName>
        <fullName evidence="2">Retrotransposon Copia-like N-terminal domain-containing protein</fullName>
    </recommendedName>
</protein>
<name>A0A1S4CUI0_TOBAC</name>
<dbReference type="PANTHER" id="PTHR37610:SF6">
    <property type="entry name" value="GAG-POLYPEPTIDE OF LTR COPIA-TYPE-RELATED"/>
    <property type="match status" value="1"/>
</dbReference>